<dbReference type="GO" id="GO:0005737">
    <property type="term" value="C:cytoplasm"/>
    <property type="evidence" value="ECO:0007669"/>
    <property type="project" value="UniProtKB-ARBA"/>
</dbReference>
<evidence type="ECO:0000259" key="6">
    <source>
        <dbReference type="Pfam" id="PF16188"/>
    </source>
</evidence>
<feature type="domain" description="Peptidase M24 C-terminal" evidence="6">
    <location>
        <begin position="1036"/>
        <end position="1096"/>
    </location>
</feature>
<protein>
    <submittedName>
        <fullName evidence="7">Xaa-Pro aminopeptidase</fullName>
        <ecNumber evidence="7">3.4.11.9</ecNumber>
    </submittedName>
</protein>
<dbReference type="EMBL" id="UYJE01005732">
    <property type="protein sequence ID" value="VDI39803.1"/>
    <property type="molecule type" value="Genomic_DNA"/>
</dbReference>
<keyword evidence="8" id="KW-1185">Reference proteome</keyword>
<evidence type="ECO:0000259" key="5">
    <source>
        <dbReference type="Pfam" id="PF01321"/>
    </source>
</evidence>
<name>A0A8B6EUC6_MYTGA</name>
<keyword evidence="3 7" id="KW-0378">Hydrolase</keyword>
<dbReference type="GO" id="GO:0070006">
    <property type="term" value="F:metalloaminopeptidase activity"/>
    <property type="evidence" value="ECO:0007669"/>
    <property type="project" value="InterPro"/>
</dbReference>
<dbReference type="Pfam" id="PF16189">
    <property type="entry name" value="Creatinase_N_2"/>
    <property type="match status" value="1"/>
</dbReference>
<dbReference type="OrthoDB" id="9995434at2759"/>
<evidence type="ECO:0000259" key="4">
    <source>
        <dbReference type="Pfam" id="PF00557"/>
    </source>
</evidence>
<comment type="similarity">
    <text evidence="1">Belongs to the peptidase M24B family.</text>
</comment>
<dbReference type="InterPro" id="IPR029149">
    <property type="entry name" value="Creatin/AminoP/Spt16_N"/>
</dbReference>
<dbReference type="InterPro" id="IPR033740">
    <property type="entry name" value="Pept_M24B"/>
</dbReference>
<dbReference type="Pfam" id="PF00557">
    <property type="entry name" value="Peptidase_M24"/>
    <property type="match status" value="2"/>
</dbReference>
<dbReference type="InterPro" id="IPR050422">
    <property type="entry name" value="X-Pro_aminopeptidase_P"/>
</dbReference>
<evidence type="ECO:0000256" key="3">
    <source>
        <dbReference type="ARBA" id="ARBA00022801"/>
    </source>
</evidence>
<gene>
    <name evidence="7" type="ORF">MGAL_10B013461</name>
</gene>
<dbReference type="InterPro" id="IPR036005">
    <property type="entry name" value="Creatinase/aminopeptidase-like"/>
</dbReference>
<dbReference type="PANTHER" id="PTHR43763">
    <property type="entry name" value="XAA-PRO AMINOPEPTIDASE 1"/>
    <property type="match status" value="1"/>
</dbReference>
<dbReference type="PANTHER" id="PTHR43763:SF6">
    <property type="entry name" value="XAA-PRO AMINOPEPTIDASE 1"/>
    <property type="match status" value="1"/>
</dbReference>
<dbReference type="FunFam" id="3.90.230.10:FF:000009">
    <property type="entry name" value="xaa-Pro aminopeptidase 2"/>
    <property type="match status" value="2"/>
</dbReference>
<dbReference type="Pfam" id="PF01321">
    <property type="entry name" value="Creatinase_N"/>
    <property type="match status" value="1"/>
</dbReference>
<dbReference type="FunFam" id="3.40.350.10:FF:000003">
    <property type="entry name" value="Xaa-pro aminopeptidase P"/>
    <property type="match status" value="1"/>
</dbReference>
<dbReference type="InterPro" id="IPR032416">
    <property type="entry name" value="Peptidase_M24_C"/>
</dbReference>
<dbReference type="SUPFAM" id="SSF53092">
    <property type="entry name" value="Creatinase/prolidase N-terminal domain"/>
    <property type="match status" value="1"/>
</dbReference>
<feature type="domain" description="Peptidase M24 C-terminal" evidence="6">
    <location>
        <begin position="361"/>
        <end position="408"/>
    </location>
</feature>
<evidence type="ECO:0000313" key="7">
    <source>
        <dbReference type="EMBL" id="VDI39803.1"/>
    </source>
</evidence>
<feature type="domain" description="Creatinase N-terminal" evidence="5">
    <location>
        <begin position="461"/>
        <end position="574"/>
    </location>
</feature>
<dbReference type="Gene3D" id="3.40.350.10">
    <property type="entry name" value="Creatinase/prolidase N-terminal domain"/>
    <property type="match status" value="3"/>
</dbReference>
<dbReference type="EC" id="3.4.11.9" evidence="7"/>
<dbReference type="InterPro" id="IPR000994">
    <property type="entry name" value="Pept_M24"/>
</dbReference>
<feature type="domain" description="Peptidase M24" evidence="4">
    <location>
        <begin position="800"/>
        <end position="1022"/>
    </location>
</feature>
<dbReference type="Proteomes" id="UP000596742">
    <property type="component" value="Unassembled WGS sequence"/>
</dbReference>
<keyword evidence="2" id="KW-0479">Metal-binding</keyword>
<reference evidence="7" key="1">
    <citation type="submission" date="2018-11" db="EMBL/GenBank/DDBJ databases">
        <authorList>
            <person name="Alioto T."/>
            <person name="Alioto T."/>
        </authorList>
    </citation>
    <scope>NUCLEOTIDE SEQUENCE</scope>
</reference>
<dbReference type="GO" id="GO:0046872">
    <property type="term" value="F:metal ion binding"/>
    <property type="evidence" value="ECO:0007669"/>
    <property type="project" value="UniProtKB-KW"/>
</dbReference>
<dbReference type="Gene3D" id="3.90.230.10">
    <property type="entry name" value="Creatinase/methionine aminopeptidase superfamily"/>
    <property type="match status" value="2"/>
</dbReference>
<sequence>MGNTFDASLVLNSYRRRQWLFLNDKNRKLTENPTDDATNQKLHEHLNTGNTGSCNGMSAPCVEVVDYSTMLTEVQNINTDSSISQVWVAFQCNYALYSALSSKKVHQANTPAALIKTRKNTVEQQGMRNSHKRDAVALITFIANLEKTMKDGTKEWTEVSAALDLKEHRFNAAHNRGLSFPSISGSGPNGAVIHYFPTLATDRKLSVNEMYLLDSGGQYLDGTTDVTRTFHFGSPTAYQKECYTRVLMGQVDLARFKFYKGPHGPYGREIDAIARRPLWDVGLEYRHGTGHGIGSYLSVHEGPGRISLSHSSFASDEKLDEFMFFSDEPGYYEAEQFGIRLENIVMVTEAETKYNFMNSTFLTFETVTLVPYEPNLIDYDLLSPEQINWINKYHSKVQKEIGPLFEQLKNNFYCYAEAAEFVNNHERFKRQTSIKSMSPDDRPSCKPGAQVPLVRVDSSQRLYDLRQEFNSNGVNLQGVIIPSEDAHQSEFPAEYDKRRAYISGFDGSHGLAIVLKDKAALWTDGRYYTQAENQLDCNWILMKQDEPNTPTYEEWILANLGTSSSMSNRNIGLNPLFITSSAWITMDRNLKAENINLYQTNKDLVDIIWQFGRPGRPSSKIHVLEDRFSGKNWQQKVTEDVYKAMLDRKADVLIITQLDEIAWLFNLRGSDVKYNPFFMSYAILETQNGNLRIRLFLWDKLRKLTEQPSDPESTSKLNVFLNTGVSGSCTDRIGMCVEVEDYNTFINAVIATVNKRDVKKVWIPFQCNYAIYKVITKEIYQGNTPAALKKFQKNPTEQQGLRNAHKRDAVALITFAARLENQVKSGQFPVATELSAANQLDSFRGREIYNRGTSFPTLSAYGTNAAIIHYMPSLSTNVEIKTDNMYLLDSGGQYLDGTTDVTRTFHYGVPTNHQKECYTRVLMGHIDLARFIFYKGAYGPYGREIDAIARRPLWEVGLDYRHGTGHGVGAYLSVHEGPGRISLAHPRVDKDIPLDEFQVFSDEPGYYETNGFGVRIENMVMIVKKSTKYQFMDSVFLGFETLTLVPYEPTLIDFSLMSPAQIDWMNNYHNKVQREIGPLIVNDTLATAWLRARTASVNINKGDNLKINFILLISSVCLILGIS</sequence>
<evidence type="ECO:0000256" key="2">
    <source>
        <dbReference type="ARBA" id="ARBA00022723"/>
    </source>
</evidence>
<dbReference type="SUPFAM" id="SSF55920">
    <property type="entry name" value="Creatinase/aminopeptidase"/>
    <property type="match status" value="2"/>
</dbReference>
<proteinExistence type="inferred from homology"/>
<comment type="caution">
    <text evidence="7">The sequence shown here is derived from an EMBL/GenBank/DDBJ whole genome shotgun (WGS) entry which is preliminary data.</text>
</comment>
<dbReference type="Pfam" id="PF16188">
    <property type="entry name" value="Peptidase_M24_C"/>
    <property type="match status" value="2"/>
</dbReference>
<dbReference type="AlphaFoldDB" id="A0A8B6EUC6"/>
<keyword evidence="7" id="KW-0031">Aminopeptidase</keyword>
<feature type="domain" description="Peptidase M24" evidence="4">
    <location>
        <begin position="126"/>
        <end position="349"/>
    </location>
</feature>
<dbReference type="CDD" id="cd01085">
    <property type="entry name" value="APP"/>
    <property type="match status" value="2"/>
</dbReference>
<evidence type="ECO:0000256" key="1">
    <source>
        <dbReference type="ARBA" id="ARBA00008766"/>
    </source>
</evidence>
<evidence type="ECO:0000313" key="8">
    <source>
        <dbReference type="Proteomes" id="UP000596742"/>
    </source>
</evidence>
<keyword evidence="7" id="KW-0645">Protease</keyword>
<dbReference type="InterPro" id="IPR000587">
    <property type="entry name" value="Creatinase_N"/>
</dbReference>
<organism evidence="7 8">
    <name type="scientific">Mytilus galloprovincialis</name>
    <name type="common">Mediterranean mussel</name>
    <dbReference type="NCBI Taxonomy" id="29158"/>
    <lineage>
        <taxon>Eukaryota</taxon>
        <taxon>Metazoa</taxon>
        <taxon>Spiralia</taxon>
        <taxon>Lophotrochozoa</taxon>
        <taxon>Mollusca</taxon>
        <taxon>Bivalvia</taxon>
        <taxon>Autobranchia</taxon>
        <taxon>Pteriomorphia</taxon>
        <taxon>Mytilida</taxon>
        <taxon>Mytiloidea</taxon>
        <taxon>Mytilidae</taxon>
        <taxon>Mytilinae</taxon>
        <taxon>Mytilus</taxon>
    </lineage>
</organism>
<accession>A0A8B6EUC6</accession>